<evidence type="ECO:0000313" key="1">
    <source>
        <dbReference type="EMBL" id="GGI51595.1"/>
    </source>
</evidence>
<sequence>MPDAEVLDIFSRLNSYSVTLNDQEKLNANHFGPFKTLADRVAHQFHEFWIRNKILTDAEVLRMGDVTLTADLLIAMIEGIKSKKQIKPYYATFEKSFDPLPEVLEEDFVTTIDTIKGLFGSDLRSTEFRRIHIFYSLFTALYHLQHGLRNINRPVVPIDPHDYPKIASKLERINIIFSEDASTQLKASEAEFLEDSRRATTDTTVRTRRTEFLIDLILS</sequence>
<evidence type="ECO:0000313" key="2">
    <source>
        <dbReference type="Proteomes" id="UP000662074"/>
    </source>
</evidence>
<dbReference type="EMBL" id="BMDO01000008">
    <property type="protein sequence ID" value="GGI51595.1"/>
    <property type="molecule type" value="Genomic_DNA"/>
</dbReference>
<protein>
    <submittedName>
        <fullName evidence="1">Uncharacterized protein</fullName>
    </submittedName>
</protein>
<dbReference type="Proteomes" id="UP000662074">
    <property type="component" value="Unassembled WGS sequence"/>
</dbReference>
<gene>
    <name evidence="1" type="ORF">GCM10011425_28070</name>
</gene>
<comment type="caution">
    <text evidence="1">The sequence shown here is derived from an EMBL/GenBank/DDBJ whole genome shotgun (WGS) entry which is preliminary data.</text>
</comment>
<keyword evidence="2" id="KW-1185">Reference proteome</keyword>
<dbReference type="AlphaFoldDB" id="A0A917J9H0"/>
<reference evidence="1" key="2">
    <citation type="submission" date="2020-09" db="EMBL/GenBank/DDBJ databases">
        <authorList>
            <person name="Sun Q."/>
            <person name="Sedlacek I."/>
        </authorList>
    </citation>
    <scope>NUCLEOTIDE SEQUENCE</scope>
    <source>
        <strain evidence="1">CCM 8711</strain>
    </source>
</reference>
<proteinExistence type="predicted"/>
<reference evidence="1" key="1">
    <citation type="journal article" date="2014" name="Int. J. Syst. Evol. Microbiol.">
        <title>Complete genome sequence of Corynebacterium casei LMG S-19264T (=DSM 44701T), isolated from a smear-ripened cheese.</title>
        <authorList>
            <consortium name="US DOE Joint Genome Institute (JGI-PGF)"/>
            <person name="Walter F."/>
            <person name="Albersmeier A."/>
            <person name="Kalinowski J."/>
            <person name="Ruckert C."/>
        </authorList>
    </citation>
    <scope>NUCLEOTIDE SEQUENCE</scope>
    <source>
        <strain evidence="1">CCM 8711</strain>
    </source>
</reference>
<name>A0A917J9H0_9SPHI</name>
<organism evidence="1 2">
    <name type="scientific">Mucilaginibacter galii</name>
    <dbReference type="NCBI Taxonomy" id="2005073"/>
    <lineage>
        <taxon>Bacteria</taxon>
        <taxon>Pseudomonadati</taxon>
        <taxon>Bacteroidota</taxon>
        <taxon>Sphingobacteriia</taxon>
        <taxon>Sphingobacteriales</taxon>
        <taxon>Sphingobacteriaceae</taxon>
        <taxon>Mucilaginibacter</taxon>
    </lineage>
</organism>
<accession>A0A917J9H0</accession>